<dbReference type="GO" id="GO:0031416">
    <property type="term" value="C:NatB complex"/>
    <property type="evidence" value="ECO:0007669"/>
    <property type="project" value="TreeGrafter"/>
</dbReference>
<dbReference type="EMBL" id="JROU02000384">
    <property type="protein sequence ID" value="OEH79435.1"/>
    <property type="molecule type" value="Genomic_DNA"/>
</dbReference>
<dbReference type="SUPFAM" id="SSF55729">
    <property type="entry name" value="Acyl-CoA N-acyltransferases (Nat)"/>
    <property type="match status" value="1"/>
</dbReference>
<evidence type="ECO:0000313" key="6">
    <source>
        <dbReference type="Proteomes" id="UP000095192"/>
    </source>
</evidence>
<dbReference type="InterPro" id="IPR016181">
    <property type="entry name" value="Acyl_CoA_acyltransferase"/>
</dbReference>
<dbReference type="Gene3D" id="3.40.630.30">
    <property type="match status" value="1"/>
</dbReference>
<feature type="compositionally biased region" description="Basic residues" evidence="3">
    <location>
        <begin position="160"/>
        <end position="171"/>
    </location>
</feature>
<dbReference type="AlphaFoldDB" id="A0A1D3D7L1"/>
<reference evidence="5 6" key="1">
    <citation type="journal article" date="2016" name="BMC Genomics">
        <title>Comparative genomics reveals Cyclospora cayetanensis possesses coccidia-like metabolism and invasion components but unique surface antigens.</title>
        <authorList>
            <person name="Liu S."/>
            <person name="Wang L."/>
            <person name="Zheng H."/>
            <person name="Xu Z."/>
            <person name="Roellig D.M."/>
            <person name="Li N."/>
            <person name="Frace M.A."/>
            <person name="Tang K."/>
            <person name="Arrowood M.J."/>
            <person name="Moss D.M."/>
            <person name="Zhang L."/>
            <person name="Feng Y."/>
            <person name="Xiao L."/>
        </authorList>
    </citation>
    <scope>NUCLEOTIDE SEQUENCE [LARGE SCALE GENOMIC DNA]</scope>
    <source>
        <strain evidence="5 6">CHN_HEN01</strain>
    </source>
</reference>
<accession>A0A1D3D7L1</accession>
<evidence type="ECO:0000256" key="1">
    <source>
        <dbReference type="ARBA" id="ARBA00022679"/>
    </source>
</evidence>
<dbReference type="PANTHER" id="PTHR45910:SF1">
    <property type="entry name" value="N-ALPHA-ACETYLTRANSFERASE 20"/>
    <property type="match status" value="1"/>
</dbReference>
<dbReference type="InterPro" id="IPR000182">
    <property type="entry name" value="GNAT_dom"/>
</dbReference>
<dbReference type="PANTHER" id="PTHR45910">
    <property type="entry name" value="N-ALPHA-ACETYLTRANSFERASE 20"/>
    <property type="match status" value="1"/>
</dbReference>
<dbReference type="VEuPathDB" id="ToxoDB:LOC34622976"/>
<feature type="domain" description="N-acetyltransferase" evidence="4">
    <location>
        <begin position="1"/>
        <end position="129"/>
    </location>
</feature>
<proteinExistence type="predicted"/>
<feature type="region of interest" description="Disordered" evidence="3">
    <location>
        <begin position="142"/>
        <end position="210"/>
    </location>
</feature>
<evidence type="ECO:0000256" key="2">
    <source>
        <dbReference type="ARBA" id="ARBA00023315"/>
    </source>
</evidence>
<name>A0A1D3D7L1_9EIME</name>
<evidence type="ECO:0000313" key="5">
    <source>
        <dbReference type="EMBL" id="OEH79435.1"/>
    </source>
</evidence>
<keyword evidence="6" id="KW-1185">Reference proteome</keyword>
<dbReference type="InterPro" id="IPR051646">
    <property type="entry name" value="NatB_acetyltransferase_subunit"/>
</dbReference>
<dbReference type="InParanoid" id="A0A1D3D7L1"/>
<dbReference type="Pfam" id="PF00583">
    <property type="entry name" value="Acetyltransf_1"/>
    <property type="match status" value="1"/>
</dbReference>
<dbReference type="GO" id="GO:0004596">
    <property type="term" value="F:protein-N-terminal amino-acid acetyltransferase activity"/>
    <property type="evidence" value="ECO:0007669"/>
    <property type="project" value="TreeGrafter"/>
</dbReference>
<gene>
    <name evidence="5" type="ORF">cyc_06912</name>
</gene>
<keyword evidence="2" id="KW-0012">Acyltransferase</keyword>
<evidence type="ECO:0000259" key="4">
    <source>
        <dbReference type="PROSITE" id="PS51186"/>
    </source>
</evidence>
<evidence type="ECO:0000256" key="3">
    <source>
        <dbReference type="SAM" id="MobiDB-lite"/>
    </source>
</evidence>
<dbReference type="Proteomes" id="UP000095192">
    <property type="component" value="Unassembled WGS sequence"/>
</dbReference>
<keyword evidence="1" id="KW-0808">Transferase</keyword>
<dbReference type="PROSITE" id="PS51186">
    <property type="entry name" value="GNAT"/>
    <property type="match status" value="1"/>
</dbReference>
<comment type="caution">
    <text evidence="5">The sequence shown here is derived from an EMBL/GenBank/DDBJ whole genome shotgun (WGS) entry which is preliminary data.</text>
</comment>
<organism evidence="5 6">
    <name type="scientific">Cyclospora cayetanensis</name>
    <dbReference type="NCBI Taxonomy" id="88456"/>
    <lineage>
        <taxon>Eukaryota</taxon>
        <taxon>Sar</taxon>
        <taxon>Alveolata</taxon>
        <taxon>Apicomplexa</taxon>
        <taxon>Conoidasida</taxon>
        <taxon>Coccidia</taxon>
        <taxon>Eucoccidiorida</taxon>
        <taxon>Eimeriorina</taxon>
        <taxon>Eimeriidae</taxon>
        <taxon>Cyclospora</taxon>
    </lineage>
</organism>
<dbReference type="VEuPathDB" id="ToxoDB:cyc_06912"/>
<protein>
    <submittedName>
        <fullName evidence="5">N-acetyltransferase family protein</fullName>
    </submittedName>
</protein>
<sequence length="210" mass="23286">MYISARRGETPDFCSRLSATVSKRLHLHKRFLVCASGKVEGVGDMWHGHLTALSIAPEGRVCGVAGILMNRLESICRSIYKCYFMDLYVRVSNQPAVAFYRKRGYKIFKTEKGYYSGAEDALDMRMPFFENDPQGISLRGAELSDGEAENSQPPQEQQHGKKKKKGRKSFTKRQDSPAGSAELGALPSLRLFPSAAPGGPSCDITYNNSH</sequence>